<dbReference type="SUPFAM" id="SSF160904">
    <property type="entry name" value="Jann2411-like"/>
    <property type="match status" value="1"/>
</dbReference>
<dbReference type="RefSeq" id="WP_203808373.1">
    <property type="nucleotide sequence ID" value="NZ_BAAAQE010000109.1"/>
</dbReference>
<dbReference type="Pfam" id="PF11706">
    <property type="entry name" value="zf-CGNR"/>
    <property type="match status" value="1"/>
</dbReference>
<accession>A0ABQ3XQY7</accession>
<dbReference type="Gene3D" id="1.10.3300.10">
    <property type="entry name" value="Jann2411-like domain"/>
    <property type="match status" value="1"/>
</dbReference>
<evidence type="ECO:0000259" key="1">
    <source>
        <dbReference type="Pfam" id="PF11706"/>
    </source>
</evidence>
<dbReference type="Proteomes" id="UP000612282">
    <property type="component" value="Unassembled WGS sequence"/>
</dbReference>
<comment type="caution">
    <text evidence="2">The sequence shown here is derived from an EMBL/GenBank/DDBJ whole genome shotgun (WGS) entry which is preliminary data.</text>
</comment>
<evidence type="ECO:0000313" key="3">
    <source>
        <dbReference type="Proteomes" id="UP000612282"/>
    </source>
</evidence>
<feature type="domain" description="Zinc finger CGNR" evidence="1">
    <location>
        <begin position="129"/>
        <end position="170"/>
    </location>
</feature>
<gene>
    <name evidence="2" type="ORF">Aco03nite_093150</name>
</gene>
<name>A0ABQ3XQY7_9ACTN</name>
<proteinExistence type="predicted"/>
<keyword evidence="3" id="KW-1185">Reference proteome</keyword>
<sequence>MRINPYGEEPVRLALDLVTHPPADAGELAGRCRAAGFVVDMPIRDADLSEVEAFLADWLAVIDAPGPDARAERLNVLLARASAHPRLTNHVGDGWHVHYRDPDLPLSAALRALISVGTALHLAGRGIHRLGRCAAEGCGRPFADFSRTGRQRYCSPACGNRDAVRRHRSRAAAPAIRER</sequence>
<dbReference type="InterPro" id="IPR023286">
    <property type="entry name" value="ABATE_dom_sf"/>
</dbReference>
<dbReference type="InterPro" id="IPR021005">
    <property type="entry name" value="Znf_CGNR"/>
</dbReference>
<reference evidence="2 3" key="1">
    <citation type="submission" date="2021-01" db="EMBL/GenBank/DDBJ databases">
        <title>Whole genome shotgun sequence of Actinoplanes couchii NBRC 106145.</title>
        <authorList>
            <person name="Komaki H."/>
            <person name="Tamura T."/>
        </authorList>
    </citation>
    <scope>NUCLEOTIDE SEQUENCE [LARGE SCALE GENOMIC DNA]</scope>
    <source>
        <strain evidence="2 3">NBRC 106145</strain>
    </source>
</reference>
<protein>
    <recommendedName>
        <fullName evidence="1">Zinc finger CGNR domain-containing protein</fullName>
    </recommendedName>
</protein>
<organism evidence="2 3">
    <name type="scientific">Actinoplanes couchii</name>
    <dbReference type="NCBI Taxonomy" id="403638"/>
    <lineage>
        <taxon>Bacteria</taxon>
        <taxon>Bacillati</taxon>
        <taxon>Actinomycetota</taxon>
        <taxon>Actinomycetes</taxon>
        <taxon>Micromonosporales</taxon>
        <taxon>Micromonosporaceae</taxon>
        <taxon>Actinoplanes</taxon>
    </lineage>
</organism>
<dbReference type="InterPro" id="IPR010852">
    <property type="entry name" value="ABATE"/>
</dbReference>
<dbReference type="EMBL" id="BOMG01000116">
    <property type="protein sequence ID" value="GID60911.1"/>
    <property type="molecule type" value="Genomic_DNA"/>
</dbReference>
<evidence type="ECO:0000313" key="2">
    <source>
        <dbReference type="EMBL" id="GID60911.1"/>
    </source>
</evidence>
<dbReference type="PANTHER" id="PTHR35525">
    <property type="entry name" value="BLL6575 PROTEIN"/>
    <property type="match status" value="1"/>
</dbReference>
<dbReference type="PANTHER" id="PTHR35525:SF3">
    <property type="entry name" value="BLL6575 PROTEIN"/>
    <property type="match status" value="1"/>
</dbReference>